<accession>W9X5W7</accession>
<evidence type="ECO:0000256" key="4">
    <source>
        <dbReference type="ARBA" id="ARBA00022989"/>
    </source>
</evidence>
<keyword evidence="2" id="KW-0813">Transport</keyword>
<dbReference type="InterPro" id="IPR006153">
    <property type="entry name" value="Cation/H_exchanger_TM"/>
</dbReference>
<dbReference type="RefSeq" id="XP_007742682.1">
    <property type="nucleotide sequence ID" value="XM_007744492.1"/>
</dbReference>
<feature type="transmembrane region" description="Helical" evidence="8">
    <location>
        <begin position="69"/>
        <end position="87"/>
    </location>
</feature>
<evidence type="ECO:0000256" key="5">
    <source>
        <dbReference type="ARBA" id="ARBA00023065"/>
    </source>
</evidence>
<feature type="domain" description="Cation/H+ exchanger transmembrane" evidence="9">
    <location>
        <begin position="50"/>
        <end position="436"/>
    </location>
</feature>
<evidence type="ECO:0000313" key="10">
    <source>
        <dbReference type="EMBL" id="EXJ72735.1"/>
    </source>
</evidence>
<dbReference type="GO" id="GO:1902600">
    <property type="term" value="P:proton transmembrane transport"/>
    <property type="evidence" value="ECO:0007669"/>
    <property type="project" value="InterPro"/>
</dbReference>
<comment type="caution">
    <text evidence="10">The sequence shown here is derived from an EMBL/GenBank/DDBJ whole genome shotgun (WGS) entry which is preliminary data.</text>
</comment>
<feature type="transmembrane region" description="Helical" evidence="8">
    <location>
        <begin position="277"/>
        <end position="295"/>
    </location>
</feature>
<gene>
    <name evidence="10" type="ORF">A1O5_03882</name>
</gene>
<feature type="region of interest" description="Disordered" evidence="7">
    <location>
        <begin position="1"/>
        <end position="22"/>
    </location>
</feature>
<dbReference type="OrthoDB" id="2687058at2759"/>
<dbReference type="GO" id="GO:0015297">
    <property type="term" value="F:antiporter activity"/>
    <property type="evidence" value="ECO:0007669"/>
    <property type="project" value="InterPro"/>
</dbReference>
<sequence length="870" mass="94004">MATATSTTSSPSPHSTQRAGGDNGILSGGNPSIYDPKNPIILFIIQASIILIVCRALHFPLGFLRQPRVVGEVLGGILLGPSVIGRIPGFTDAIFPADSISNLSNVANLGLILFLFIIGLEVDLRYFFSNWKVALSVGLAGMILPFALGCAISFGLYHQFSTEPGMEPIAYGTFMLFIGVALAITAFPVLCRILTELKLLSTPVGIITLAAGVGNDVVGWVLLALCVALVNSGSGITALYVILTVVAFCLFLTFAVRPGFMWVLRRTHSLQDGPTQGVMVLTVLMCLGCAFFTGAIGVHPIFGAFLAGLICPHEGGFALKVTEKIEDLMSALFLPLYFTLSGLSTNLGLLDDAITWGYLIAVTIIAFATKFFGAALAARLNGMVWRESFSIGALMSCKGLVELIVLNIGLQAKILSDRVFTVFVVMALITTFATTPLTSALYPPWYQRKLDAWKRGDIDWDTGAPVRNRDGGSSDNISLQKMGSTRIGSLLVYLRLDNMPNTLAFVSLFGSKPSSGSTHPRYDDKDQNRKSSSADDTRSAVVQIHGMRIVQLTARTTSVMKVSEAGELSALDPVLNAFRVLGRLYNLAVSGEVAVVPEDSYAESLTTRATEESSDLLLLPWTETGSLSEAPMVSKNTVERKLRSDAYSSFITEAFDTANCTTAVFVNKAFSGSLEQSPSALTRRMRREHITELPSVDRSHHIFVPFFGGADGQAALRLVLQLAENPEITATMTHYQLKGEDTVIEETVSTKGIVEDKIRVSTSGERSDDAFFVTMQRTLPEELRPRVTFRTSISYDPVQDAVADATTEVGQRENNGGDIIFLGRSTSMVDQPSTCLGLVADCMLERDLKASMVVVQAKRERIGPMVATIR</sequence>
<feature type="compositionally biased region" description="Low complexity" evidence="7">
    <location>
        <begin position="1"/>
        <end position="16"/>
    </location>
</feature>
<evidence type="ECO:0000256" key="8">
    <source>
        <dbReference type="SAM" id="Phobius"/>
    </source>
</evidence>
<dbReference type="PANTHER" id="PTHR32468:SF0">
    <property type="entry name" value="K(+)_H(+) ANTIPORTER 1"/>
    <property type="match status" value="1"/>
</dbReference>
<dbReference type="eggNOG" id="KOG1650">
    <property type="taxonomic scope" value="Eukaryota"/>
</dbReference>
<dbReference type="AlphaFoldDB" id="W9X5W7"/>
<feature type="transmembrane region" description="Helical" evidence="8">
    <location>
        <begin position="206"/>
        <end position="230"/>
    </location>
</feature>
<evidence type="ECO:0000259" key="9">
    <source>
        <dbReference type="Pfam" id="PF00999"/>
    </source>
</evidence>
<feature type="transmembrane region" description="Helical" evidence="8">
    <location>
        <begin position="422"/>
        <end position="445"/>
    </location>
</feature>
<dbReference type="GO" id="GO:0016020">
    <property type="term" value="C:membrane"/>
    <property type="evidence" value="ECO:0007669"/>
    <property type="project" value="UniProtKB-SubCell"/>
</dbReference>
<proteinExistence type="predicted"/>
<dbReference type="InterPro" id="IPR038770">
    <property type="entry name" value="Na+/solute_symporter_sf"/>
</dbReference>
<dbReference type="STRING" id="1182543.W9X5W7"/>
<feature type="region of interest" description="Disordered" evidence="7">
    <location>
        <begin position="512"/>
        <end position="538"/>
    </location>
</feature>
<keyword evidence="5" id="KW-0406">Ion transport</keyword>
<dbReference type="Proteomes" id="UP000019471">
    <property type="component" value="Unassembled WGS sequence"/>
</dbReference>
<feature type="transmembrane region" description="Helical" evidence="8">
    <location>
        <begin position="135"/>
        <end position="157"/>
    </location>
</feature>
<feature type="compositionally biased region" description="Basic and acidic residues" evidence="7">
    <location>
        <begin position="520"/>
        <end position="538"/>
    </location>
</feature>
<keyword evidence="11" id="KW-1185">Reference proteome</keyword>
<dbReference type="Pfam" id="PF00999">
    <property type="entry name" value="Na_H_Exchanger"/>
    <property type="match status" value="1"/>
</dbReference>
<dbReference type="EMBL" id="AMGX01000005">
    <property type="protein sequence ID" value="EXJ72735.1"/>
    <property type="molecule type" value="Genomic_DNA"/>
</dbReference>
<feature type="transmembrane region" description="Helical" evidence="8">
    <location>
        <begin position="169"/>
        <end position="194"/>
    </location>
</feature>
<keyword evidence="6 8" id="KW-0472">Membrane</keyword>
<dbReference type="GeneID" id="19188609"/>
<comment type="subcellular location">
    <subcellularLocation>
        <location evidence="1">Membrane</location>
        <topology evidence="1">Multi-pass membrane protein</topology>
    </subcellularLocation>
</comment>
<evidence type="ECO:0000313" key="11">
    <source>
        <dbReference type="Proteomes" id="UP000019471"/>
    </source>
</evidence>
<evidence type="ECO:0000256" key="1">
    <source>
        <dbReference type="ARBA" id="ARBA00004141"/>
    </source>
</evidence>
<protein>
    <recommendedName>
        <fullName evidence="9">Cation/H+ exchanger transmembrane domain-containing protein</fullName>
    </recommendedName>
</protein>
<dbReference type="InterPro" id="IPR050794">
    <property type="entry name" value="CPA2_transporter"/>
</dbReference>
<keyword evidence="4 8" id="KW-1133">Transmembrane helix</keyword>
<feature type="transmembrane region" description="Helical" evidence="8">
    <location>
        <begin position="331"/>
        <end position="350"/>
    </location>
</feature>
<organism evidence="10 11">
    <name type="scientific">Cladophialophora psammophila CBS 110553</name>
    <dbReference type="NCBI Taxonomy" id="1182543"/>
    <lineage>
        <taxon>Eukaryota</taxon>
        <taxon>Fungi</taxon>
        <taxon>Dikarya</taxon>
        <taxon>Ascomycota</taxon>
        <taxon>Pezizomycotina</taxon>
        <taxon>Eurotiomycetes</taxon>
        <taxon>Chaetothyriomycetidae</taxon>
        <taxon>Chaetothyriales</taxon>
        <taxon>Herpotrichiellaceae</taxon>
        <taxon>Cladophialophora</taxon>
    </lineage>
</organism>
<feature type="transmembrane region" description="Helical" evidence="8">
    <location>
        <begin position="107"/>
        <end position="128"/>
    </location>
</feature>
<feature type="transmembrane region" description="Helical" evidence="8">
    <location>
        <begin position="236"/>
        <end position="256"/>
    </location>
</feature>
<evidence type="ECO:0000256" key="3">
    <source>
        <dbReference type="ARBA" id="ARBA00022692"/>
    </source>
</evidence>
<dbReference type="PANTHER" id="PTHR32468">
    <property type="entry name" value="CATION/H + ANTIPORTER"/>
    <property type="match status" value="1"/>
</dbReference>
<feature type="transmembrane region" description="Helical" evidence="8">
    <location>
        <begin position="356"/>
        <end position="377"/>
    </location>
</feature>
<keyword evidence="3 8" id="KW-0812">Transmembrane</keyword>
<dbReference type="HOGENOM" id="CLU_005126_10_0_1"/>
<feature type="transmembrane region" description="Helical" evidence="8">
    <location>
        <begin position="389"/>
        <end position="410"/>
    </location>
</feature>
<evidence type="ECO:0000256" key="7">
    <source>
        <dbReference type="SAM" id="MobiDB-lite"/>
    </source>
</evidence>
<feature type="transmembrane region" description="Helical" evidence="8">
    <location>
        <begin position="40"/>
        <end position="57"/>
    </location>
</feature>
<dbReference type="Gene3D" id="1.20.1530.20">
    <property type="match status" value="1"/>
</dbReference>
<reference evidence="10 11" key="1">
    <citation type="submission" date="2013-03" db="EMBL/GenBank/DDBJ databases">
        <title>The Genome Sequence of Cladophialophora psammophila CBS 110553.</title>
        <authorList>
            <consortium name="The Broad Institute Genomics Platform"/>
            <person name="Cuomo C."/>
            <person name="de Hoog S."/>
            <person name="Gorbushina A."/>
            <person name="Walker B."/>
            <person name="Young S.K."/>
            <person name="Zeng Q."/>
            <person name="Gargeya S."/>
            <person name="Fitzgerald M."/>
            <person name="Haas B."/>
            <person name="Abouelleil A."/>
            <person name="Allen A.W."/>
            <person name="Alvarado L."/>
            <person name="Arachchi H.M."/>
            <person name="Berlin A.M."/>
            <person name="Chapman S.B."/>
            <person name="Gainer-Dewar J."/>
            <person name="Goldberg J."/>
            <person name="Griggs A."/>
            <person name="Gujja S."/>
            <person name="Hansen M."/>
            <person name="Howarth C."/>
            <person name="Imamovic A."/>
            <person name="Ireland A."/>
            <person name="Larimer J."/>
            <person name="McCowan C."/>
            <person name="Murphy C."/>
            <person name="Pearson M."/>
            <person name="Poon T.W."/>
            <person name="Priest M."/>
            <person name="Roberts A."/>
            <person name="Saif S."/>
            <person name="Shea T."/>
            <person name="Sisk P."/>
            <person name="Sykes S."/>
            <person name="Wortman J."/>
            <person name="Nusbaum C."/>
            <person name="Birren B."/>
        </authorList>
    </citation>
    <scope>NUCLEOTIDE SEQUENCE [LARGE SCALE GENOMIC DNA]</scope>
    <source>
        <strain evidence="10 11">CBS 110553</strain>
    </source>
</reference>
<evidence type="ECO:0000256" key="2">
    <source>
        <dbReference type="ARBA" id="ARBA00022448"/>
    </source>
</evidence>
<name>W9X5W7_9EURO</name>
<evidence type="ECO:0000256" key="6">
    <source>
        <dbReference type="ARBA" id="ARBA00023136"/>
    </source>
</evidence>